<dbReference type="InterPro" id="IPR050113">
    <property type="entry name" value="Ub_conjugating_enzyme"/>
</dbReference>
<keyword evidence="3" id="KW-1185">Reference proteome</keyword>
<name>A0A0S4JRZ8_BODSA</name>
<protein>
    <recommendedName>
        <fullName evidence="1">UBC core domain-containing protein</fullName>
    </recommendedName>
</protein>
<feature type="domain" description="UBC core" evidence="1">
    <location>
        <begin position="14"/>
        <end position="161"/>
    </location>
</feature>
<dbReference type="SUPFAM" id="SSF54495">
    <property type="entry name" value="UBC-like"/>
    <property type="match status" value="1"/>
</dbReference>
<dbReference type="Pfam" id="PF00179">
    <property type="entry name" value="UQ_con"/>
    <property type="match status" value="1"/>
</dbReference>
<reference evidence="3" key="1">
    <citation type="submission" date="2015-09" db="EMBL/GenBank/DDBJ databases">
        <authorList>
            <consortium name="Pathogen Informatics"/>
        </authorList>
    </citation>
    <scope>NUCLEOTIDE SEQUENCE [LARGE SCALE GENOMIC DNA]</scope>
    <source>
        <strain evidence="3">Lake Konstanz</strain>
    </source>
</reference>
<gene>
    <name evidence="2" type="ORF">BSAL_02900</name>
</gene>
<dbReference type="AlphaFoldDB" id="A0A0S4JRZ8"/>
<organism evidence="2 3">
    <name type="scientific">Bodo saltans</name>
    <name type="common">Flagellated protozoan</name>
    <dbReference type="NCBI Taxonomy" id="75058"/>
    <lineage>
        <taxon>Eukaryota</taxon>
        <taxon>Discoba</taxon>
        <taxon>Euglenozoa</taxon>
        <taxon>Kinetoplastea</taxon>
        <taxon>Metakinetoplastina</taxon>
        <taxon>Eubodonida</taxon>
        <taxon>Bodonidae</taxon>
        <taxon>Bodo</taxon>
    </lineage>
</organism>
<dbReference type="InterPro" id="IPR000608">
    <property type="entry name" value="UBC"/>
</dbReference>
<dbReference type="VEuPathDB" id="TriTrypDB:BSAL_02900"/>
<dbReference type="OrthoDB" id="10253686at2759"/>
<sequence>MDATAPDDSTNTARATARLQQELLQMLNNPAEGISAFPSEENLLLWNAVILGPAGSPYENLEFRLSIQFCSQYPFQPPKVQFLTGCFHPNVMLRVPGDICLDILQNAWSAVMSTSSVLVSLQSLLAEPNPASPLNAEAADLWVKDRKAYTEKVLQFHGQHP</sequence>
<dbReference type="Proteomes" id="UP000051952">
    <property type="component" value="Unassembled WGS sequence"/>
</dbReference>
<dbReference type="PANTHER" id="PTHR24067">
    <property type="entry name" value="UBIQUITIN-CONJUGATING ENZYME E2"/>
    <property type="match status" value="1"/>
</dbReference>
<dbReference type="PROSITE" id="PS50127">
    <property type="entry name" value="UBC_2"/>
    <property type="match status" value="1"/>
</dbReference>
<dbReference type="SMART" id="SM00212">
    <property type="entry name" value="UBCc"/>
    <property type="match status" value="1"/>
</dbReference>
<dbReference type="OMA" id="YVWNATI"/>
<accession>A0A0S4JRZ8</accession>
<proteinExistence type="predicted"/>
<dbReference type="CDD" id="cd23791">
    <property type="entry name" value="UBCc_UBE2C"/>
    <property type="match status" value="1"/>
</dbReference>
<dbReference type="EMBL" id="CYKH01002103">
    <property type="protein sequence ID" value="CUG92985.1"/>
    <property type="molecule type" value="Genomic_DNA"/>
</dbReference>
<dbReference type="Gene3D" id="3.10.110.10">
    <property type="entry name" value="Ubiquitin Conjugating Enzyme"/>
    <property type="match status" value="1"/>
</dbReference>
<evidence type="ECO:0000259" key="1">
    <source>
        <dbReference type="PROSITE" id="PS50127"/>
    </source>
</evidence>
<dbReference type="InterPro" id="IPR016135">
    <property type="entry name" value="UBQ-conjugating_enzyme/RWD"/>
</dbReference>
<evidence type="ECO:0000313" key="2">
    <source>
        <dbReference type="EMBL" id="CUG92985.1"/>
    </source>
</evidence>
<evidence type="ECO:0000313" key="3">
    <source>
        <dbReference type="Proteomes" id="UP000051952"/>
    </source>
</evidence>